<dbReference type="PANTHER" id="PTHR30480">
    <property type="entry name" value="BETA-HEXOSAMINIDASE-RELATED"/>
    <property type="match status" value="1"/>
</dbReference>
<organism evidence="5 6">
    <name type="scientific">Allostreptomyces psammosilenae</name>
    <dbReference type="NCBI Taxonomy" id="1892865"/>
    <lineage>
        <taxon>Bacteria</taxon>
        <taxon>Bacillati</taxon>
        <taxon>Actinomycetota</taxon>
        <taxon>Actinomycetes</taxon>
        <taxon>Kitasatosporales</taxon>
        <taxon>Streptomycetaceae</taxon>
        <taxon>Allostreptomyces</taxon>
    </lineage>
</organism>
<keyword evidence="6" id="KW-1185">Reference proteome</keyword>
<dbReference type="PRINTS" id="PR00133">
    <property type="entry name" value="GLHYDRLASE3"/>
</dbReference>
<dbReference type="GO" id="GO:0009254">
    <property type="term" value="P:peptidoglycan turnover"/>
    <property type="evidence" value="ECO:0007669"/>
    <property type="project" value="TreeGrafter"/>
</dbReference>
<dbReference type="Proteomes" id="UP000567795">
    <property type="component" value="Unassembled WGS sequence"/>
</dbReference>
<dbReference type="PANTHER" id="PTHR30480:SF16">
    <property type="entry name" value="GLYCOSIDE HYDROLASE FAMILY 3 DOMAIN PROTEIN"/>
    <property type="match status" value="1"/>
</dbReference>
<dbReference type="AlphaFoldDB" id="A0A852ZV93"/>
<dbReference type="InterPro" id="IPR036962">
    <property type="entry name" value="Glyco_hydro_3_N_sf"/>
</dbReference>
<dbReference type="InterPro" id="IPR050226">
    <property type="entry name" value="NagZ_Beta-hexosaminidase"/>
</dbReference>
<sequence>MTGIATLPETIGDEIPPTVARDALTVLQPGFVGTEAPEWLLRAVAGGLGSVGLFGRNVAGPRQLARLTAQLRAVRPDLLVAIDEEGGDVTRLDVADGSAWPGNHALGAADDVELTRRVARELGRSLIRCGINHNWAPSADINSDPDNPVIGVRSFGADPALAARHTVAYVEGVQSVGVAATVKHFPGHGDTATDSHLGLPEITVDAATLRAREFEPFRAAIAAGVKSVMSAHIMVPALDPDLPATLSRRILTGVLRDELGFDGVVVTDGIEMGAIAHRWGIARGAVLALAAGADAVCVGGGLADEATVVRLRDAIALAVASGELPAHRLAEAAGRVRALGRWTQEALFRALPEPDTSVGLDAARRALRITRNGDFTPIGDAELVHVVEFSPVANIAVGDQTPWGVGSALAAALDGAGDGRRPRVRIRRLGAADLGAADLDGAALDGADAGAGNTGVGNAAEEAVRRVLADSADRRIVLVVRDVHRYEWMRHAVSRLVAERPDAVVVEMGVPQARPAGALHIATHGAARCCGIAAAEILTGRTLG</sequence>
<dbReference type="EMBL" id="JACBZD010000001">
    <property type="protein sequence ID" value="NYI06313.1"/>
    <property type="molecule type" value="Genomic_DNA"/>
</dbReference>
<comment type="caution">
    <text evidence="5">The sequence shown here is derived from an EMBL/GenBank/DDBJ whole genome shotgun (WGS) entry which is preliminary data.</text>
</comment>
<evidence type="ECO:0000256" key="1">
    <source>
        <dbReference type="ARBA" id="ARBA00005336"/>
    </source>
</evidence>
<dbReference type="GO" id="GO:0004563">
    <property type="term" value="F:beta-N-acetylhexosaminidase activity"/>
    <property type="evidence" value="ECO:0007669"/>
    <property type="project" value="UniProtKB-EC"/>
</dbReference>
<comment type="similarity">
    <text evidence="1">Belongs to the glycosyl hydrolase 3 family.</text>
</comment>
<evidence type="ECO:0000256" key="3">
    <source>
        <dbReference type="ARBA" id="ARBA00023295"/>
    </source>
</evidence>
<keyword evidence="2 5" id="KW-0378">Hydrolase</keyword>
<keyword evidence="3 5" id="KW-0326">Glycosidase</keyword>
<evidence type="ECO:0000259" key="4">
    <source>
        <dbReference type="Pfam" id="PF00933"/>
    </source>
</evidence>
<feature type="domain" description="Glycoside hydrolase family 3 N-terminal" evidence="4">
    <location>
        <begin position="46"/>
        <end position="337"/>
    </location>
</feature>
<gene>
    <name evidence="5" type="ORF">FHU37_003256</name>
</gene>
<dbReference type="EC" id="3.2.1.52" evidence="5"/>
<name>A0A852ZV93_9ACTN</name>
<dbReference type="GO" id="GO:0005975">
    <property type="term" value="P:carbohydrate metabolic process"/>
    <property type="evidence" value="ECO:0007669"/>
    <property type="project" value="InterPro"/>
</dbReference>
<dbReference type="InterPro" id="IPR001764">
    <property type="entry name" value="Glyco_hydro_3_N"/>
</dbReference>
<reference evidence="5 6" key="1">
    <citation type="submission" date="2020-07" db="EMBL/GenBank/DDBJ databases">
        <title>Sequencing the genomes of 1000 actinobacteria strains.</title>
        <authorList>
            <person name="Klenk H.-P."/>
        </authorList>
    </citation>
    <scope>NUCLEOTIDE SEQUENCE [LARGE SCALE GENOMIC DNA]</scope>
    <source>
        <strain evidence="5 6">DSM 42178</strain>
    </source>
</reference>
<evidence type="ECO:0000256" key="2">
    <source>
        <dbReference type="ARBA" id="ARBA00022801"/>
    </source>
</evidence>
<dbReference type="SUPFAM" id="SSF51445">
    <property type="entry name" value="(Trans)glycosidases"/>
    <property type="match status" value="1"/>
</dbReference>
<evidence type="ECO:0000313" key="6">
    <source>
        <dbReference type="Proteomes" id="UP000567795"/>
    </source>
</evidence>
<proteinExistence type="inferred from homology"/>
<protein>
    <submittedName>
        <fullName evidence="5">Beta-N-acetylhexosaminidase</fullName>
        <ecNumber evidence="5">3.2.1.52</ecNumber>
    </submittedName>
</protein>
<dbReference type="Gene3D" id="3.20.20.300">
    <property type="entry name" value="Glycoside hydrolase, family 3, N-terminal domain"/>
    <property type="match status" value="1"/>
</dbReference>
<dbReference type="InterPro" id="IPR017853">
    <property type="entry name" value="GH"/>
</dbReference>
<dbReference type="FunFam" id="3.20.20.300:FF:000018">
    <property type="entry name" value="Sugar hydrolase"/>
    <property type="match status" value="1"/>
</dbReference>
<evidence type="ECO:0000313" key="5">
    <source>
        <dbReference type="EMBL" id="NYI06313.1"/>
    </source>
</evidence>
<dbReference type="Pfam" id="PF00933">
    <property type="entry name" value="Glyco_hydro_3"/>
    <property type="match status" value="1"/>
</dbReference>
<accession>A0A852ZV93</accession>